<keyword evidence="5" id="KW-0804">Transcription</keyword>
<dbReference type="GO" id="GO:0003677">
    <property type="term" value="F:DNA binding"/>
    <property type="evidence" value="ECO:0007669"/>
    <property type="project" value="UniProtKB-KW"/>
</dbReference>
<evidence type="ECO:0000256" key="2">
    <source>
        <dbReference type="ARBA" id="ARBA00022840"/>
    </source>
</evidence>
<dbReference type="Gene3D" id="3.40.50.300">
    <property type="entry name" value="P-loop containing nucleotide triphosphate hydrolases"/>
    <property type="match status" value="1"/>
</dbReference>
<dbReference type="Pfam" id="PF25601">
    <property type="entry name" value="AAA_lid_14"/>
    <property type="match status" value="1"/>
</dbReference>
<evidence type="ECO:0000256" key="3">
    <source>
        <dbReference type="ARBA" id="ARBA00023015"/>
    </source>
</evidence>
<dbReference type="InterPro" id="IPR058031">
    <property type="entry name" value="AAA_lid_NorR"/>
</dbReference>
<dbReference type="Pfam" id="PF00158">
    <property type="entry name" value="Sigma54_activat"/>
    <property type="match status" value="1"/>
</dbReference>
<dbReference type="FunFam" id="3.40.50.300:FF:000006">
    <property type="entry name" value="DNA-binding transcriptional regulator NtrC"/>
    <property type="match status" value="1"/>
</dbReference>
<keyword evidence="8" id="KW-1185">Reference proteome</keyword>
<sequence length="302" mass="32792">MSHPPQPGQPLLTFPEADKSPLSIRAKALVFVDARSRQLRQQVQELAPAGQALLIFGEIGTGKELLARHVHRESERGGLFVAVNCGAISPTWGEAELFGHAAGAYAGAASSRAGWFGSANGGTLYLDEIGDLPLSLQGKLLAALENREVLRLGAHQPTPVDVRLVAATSIDLAQAVAAGKFNERLYLYLNEGRLDLPALRDRPGDILPLAEYFLGLYTQRLGLEIPQISDDAQQVLELYAWPGNTRELENVIHFALLVSSGEEILPEHLNLPSAAAQLALIERQLLLLSAQQREQLRQRLAS</sequence>
<dbReference type="PROSITE" id="PS50045">
    <property type="entry name" value="SIGMA54_INTERACT_4"/>
    <property type="match status" value="1"/>
</dbReference>
<dbReference type="PANTHER" id="PTHR32071:SF21">
    <property type="entry name" value="TRANSCRIPTIONAL REGULATORY PROTEIN FLGR"/>
    <property type="match status" value="1"/>
</dbReference>
<evidence type="ECO:0000256" key="4">
    <source>
        <dbReference type="ARBA" id="ARBA00023125"/>
    </source>
</evidence>
<dbReference type="SUPFAM" id="SSF52540">
    <property type="entry name" value="P-loop containing nucleoside triphosphate hydrolases"/>
    <property type="match status" value="1"/>
</dbReference>
<dbReference type="InterPro" id="IPR025943">
    <property type="entry name" value="Sigma_54_int_dom_ATP-bd_2"/>
</dbReference>
<dbReference type="SMART" id="SM00382">
    <property type="entry name" value="AAA"/>
    <property type="match status" value="1"/>
</dbReference>
<reference evidence="7 8" key="1">
    <citation type="submission" date="2020-08" db="EMBL/GenBank/DDBJ databases">
        <authorList>
            <person name="Kim C.M."/>
        </authorList>
    </citation>
    <scope>NUCLEOTIDE SEQUENCE [LARGE SCALE GENOMIC DNA]</scope>
    <source>
        <strain evidence="7 8">UL070</strain>
    </source>
</reference>
<evidence type="ECO:0000313" key="7">
    <source>
        <dbReference type="EMBL" id="MBB2496990.1"/>
    </source>
</evidence>
<gene>
    <name evidence="7" type="ORF">H3H51_18345</name>
</gene>
<dbReference type="AlphaFoldDB" id="A0A7W4LPI8"/>
<keyword evidence="3" id="KW-0805">Transcription regulation</keyword>
<dbReference type="InterPro" id="IPR002078">
    <property type="entry name" value="Sigma_54_int"/>
</dbReference>
<evidence type="ECO:0000313" key="8">
    <source>
        <dbReference type="Proteomes" id="UP000542720"/>
    </source>
</evidence>
<dbReference type="InterPro" id="IPR027417">
    <property type="entry name" value="P-loop_NTPase"/>
</dbReference>
<keyword evidence="1" id="KW-0547">Nucleotide-binding</keyword>
<dbReference type="InterPro" id="IPR003593">
    <property type="entry name" value="AAA+_ATPase"/>
</dbReference>
<dbReference type="GO" id="GO:0005524">
    <property type="term" value="F:ATP binding"/>
    <property type="evidence" value="ECO:0007669"/>
    <property type="project" value="UniProtKB-KW"/>
</dbReference>
<dbReference type="PANTHER" id="PTHR32071">
    <property type="entry name" value="TRANSCRIPTIONAL REGULATORY PROTEIN"/>
    <property type="match status" value="1"/>
</dbReference>
<dbReference type="Gene3D" id="1.10.8.60">
    <property type="match status" value="1"/>
</dbReference>
<evidence type="ECO:0000259" key="6">
    <source>
        <dbReference type="PROSITE" id="PS50045"/>
    </source>
</evidence>
<organism evidence="7 8">
    <name type="scientific">Aquipseudomonas ullengensis</name>
    <dbReference type="NCBI Taxonomy" id="2759166"/>
    <lineage>
        <taxon>Bacteria</taxon>
        <taxon>Pseudomonadati</taxon>
        <taxon>Pseudomonadota</taxon>
        <taxon>Gammaproteobacteria</taxon>
        <taxon>Pseudomonadales</taxon>
        <taxon>Pseudomonadaceae</taxon>
        <taxon>Aquipseudomonas</taxon>
    </lineage>
</organism>
<dbReference type="EMBL" id="JACJUD010000006">
    <property type="protein sequence ID" value="MBB2496990.1"/>
    <property type="molecule type" value="Genomic_DNA"/>
</dbReference>
<evidence type="ECO:0000256" key="1">
    <source>
        <dbReference type="ARBA" id="ARBA00022741"/>
    </source>
</evidence>
<comment type="caution">
    <text evidence="7">The sequence shown here is derived from an EMBL/GenBank/DDBJ whole genome shotgun (WGS) entry which is preliminary data.</text>
</comment>
<keyword evidence="2" id="KW-0067">ATP-binding</keyword>
<dbReference type="Proteomes" id="UP000542720">
    <property type="component" value="Unassembled WGS sequence"/>
</dbReference>
<proteinExistence type="predicted"/>
<name>A0A7W4LPI8_9GAMM</name>
<protein>
    <submittedName>
        <fullName evidence="7">Sigma-54-dependent Fis family transcriptional regulator</fullName>
    </submittedName>
</protein>
<dbReference type="PROSITE" id="PS00676">
    <property type="entry name" value="SIGMA54_INTERACT_2"/>
    <property type="match status" value="1"/>
</dbReference>
<feature type="domain" description="Sigma-54 factor interaction" evidence="6">
    <location>
        <begin position="29"/>
        <end position="257"/>
    </location>
</feature>
<evidence type="ECO:0000256" key="5">
    <source>
        <dbReference type="ARBA" id="ARBA00023163"/>
    </source>
</evidence>
<dbReference type="GO" id="GO:0006355">
    <property type="term" value="P:regulation of DNA-templated transcription"/>
    <property type="evidence" value="ECO:0007669"/>
    <property type="project" value="InterPro"/>
</dbReference>
<accession>A0A7W4LPI8</accession>
<dbReference type="CDD" id="cd00009">
    <property type="entry name" value="AAA"/>
    <property type="match status" value="1"/>
</dbReference>
<dbReference type="RefSeq" id="WP_183090514.1">
    <property type="nucleotide sequence ID" value="NZ_JACJUD010000006.1"/>
</dbReference>
<keyword evidence="4" id="KW-0238">DNA-binding</keyword>